<dbReference type="Proteomes" id="UP000054217">
    <property type="component" value="Unassembled WGS sequence"/>
</dbReference>
<reference evidence="2" key="2">
    <citation type="submission" date="2015-01" db="EMBL/GenBank/DDBJ databases">
        <title>Evolutionary Origins and Diversification of the Mycorrhizal Mutualists.</title>
        <authorList>
            <consortium name="DOE Joint Genome Institute"/>
            <consortium name="Mycorrhizal Genomics Consortium"/>
            <person name="Kohler A."/>
            <person name="Kuo A."/>
            <person name="Nagy L.G."/>
            <person name="Floudas D."/>
            <person name="Copeland A."/>
            <person name="Barry K.W."/>
            <person name="Cichocki N."/>
            <person name="Veneault-Fourrey C."/>
            <person name="LaButti K."/>
            <person name="Lindquist E.A."/>
            <person name="Lipzen A."/>
            <person name="Lundell T."/>
            <person name="Morin E."/>
            <person name="Murat C."/>
            <person name="Riley R."/>
            <person name="Ohm R."/>
            <person name="Sun H."/>
            <person name="Tunlid A."/>
            <person name="Henrissat B."/>
            <person name="Grigoriev I.V."/>
            <person name="Hibbett D.S."/>
            <person name="Martin F."/>
        </authorList>
    </citation>
    <scope>NUCLEOTIDE SEQUENCE [LARGE SCALE GENOMIC DNA]</scope>
    <source>
        <strain evidence="2">Marx 270</strain>
    </source>
</reference>
<organism evidence="1 2">
    <name type="scientific">Pisolithus tinctorius Marx 270</name>
    <dbReference type="NCBI Taxonomy" id="870435"/>
    <lineage>
        <taxon>Eukaryota</taxon>
        <taxon>Fungi</taxon>
        <taxon>Dikarya</taxon>
        <taxon>Basidiomycota</taxon>
        <taxon>Agaricomycotina</taxon>
        <taxon>Agaricomycetes</taxon>
        <taxon>Agaricomycetidae</taxon>
        <taxon>Boletales</taxon>
        <taxon>Sclerodermatineae</taxon>
        <taxon>Pisolithaceae</taxon>
        <taxon>Pisolithus</taxon>
    </lineage>
</organism>
<dbReference type="EMBL" id="KN831944">
    <property type="protein sequence ID" value="KIO14729.1"/>
    <property type="molecule type" value="Genomic_DNA"/>
</dbReference>
<sequence length="60" mass="6605">MTIQGDAHIHEGDDTQRLHIGSDVLSAECIHTEGKAVGRTSGRASPHFLHRGVRAWTIFK</sequence>
<proteinExistence type="predicted"/>
<gene>
    <name evidence="1" type="ORF">M404DRAFT_991480</name>
</gene>
<reference evidence="1 2" key="1">
    <citation type="submission" date="2014-04" db="EMBL/GenBank/DDBJ databases">
        <authorList>
            <consortium name="DOE Joint Genome Institute"/>
            <person name="Kuo A."/>
            <person name="Kohler A."/>
            <person name="Costa M.D."/>
            <person name="Nagy L.G."/>
            <person name="Floudas D."/>
            <person name="Copeland A."/>
            <person name="Barry K.W."/>
            <person name="Cichocki N."/>
            <person name="Veneault-Fourrey C."/>
            <person name="LaButti K."/>
            <person name="Lindquist E.A."/>
            <person name="Lipzen A."/>
            <person name="Lundell T."/>
            <person name="Morin E."/>
            <person name="Murat C."/>
            <person name="Sun H."/>
            <person name="Tunlid A."/>
            <person name="Henrissat B."/>
            <person name="Grigoriev I.V."/>
            <person name="Hibbett D.S."/>
            <person name="Martin F."/>
            <person name="Nordberg H.P."/>
            <person name="Cantor M.N."/>
            <person name="Hua S.X."/>
        </authorList>
    </citation>
    <scope>NUCLEOTIDE SEQUENCE [LARGE SCALE GENOMIC DNA]</scope>
    <source>
        <strain evidence="1 2">Marx 270</strain>
    </source>
</reference>
<evidence type="ECO:0000313" key="2">
    <source>
        <dbReference type="Proteomes" id="UP000054217"/>
    </source>
</evidence>
<keyword evidence="2" id="KW-1185">Reference proteome</keyword>
<dbReference type="InParanoid" id="A0A0C3PZB4"/>
<name>A0A0C3PZB4_PISTI</name>
<protein>
    <submittedName>
        <fullName evidence="1">Uncharacterized protein</fullName>
    </submittedName>
</protein>
<dbReference type="HOGENOM" id="CLU_2942716_0_0_1"/>
<dbReference type="AlphaFoldDB" id="A0A0C3PZB4"/>
<accession>A0A0C3PZB4</accession>
<evidence type="ECO:0000313" key="1">
    <source>
        <dbReference type="EMBL" id="KIO14729.1"/>
    </source>
</evidence>